<accession>A0A1M6MXW2</accession>
<feature type="domain" description="Cleaved adhesin" evidence="3">
    <location>
        <begin position="83"/>
        <end position="161"/>
    </location>
</feature>
<dbReference type="NCBIfam" id="NF038128">
    <property type="entry name" value="choice_anch_J"/>
    <property type="match status" value="1"/>
</dbReference>
<feature type="domain" description="Secretion system C-terminal sorting" evidence="4">
    <location>
        <begin position="227"/>
        <end position="291"/>
    </location>
</feature>
<keyword evidence="1 2" id="KW-0732">Signal</keyword>
<gene>
    <name evidence="5" type="ORF">SAMN05444371_0036</name>
</gene>
<dbReference type="Proteomes" id="UP000184498">
    <property type="component" value="Unassembled WGS sequence"/>
</dbReference>
<dbReference type="Pfam" id="PF18962">
    <property type="entry name" value="Por_Secre_tail"/>
    <property type="match status" value="1"/>
</dbReference>
<reference evidence="6" key="1">
    <citation type="submission" date="2016-11" db="EMBL/GenBank/DDBJ databases">
        <authorList>
            <person name="Varghese N."/>
            <person name="Submissions S."/>
        </authorList>
    </citation>
    <scope>NUCLEOTIDE SEQUENCE [LARGE SCALE GENOMIC DNA]</scope>
    <source>
        <strain evidence="6">DSM 18016</strain>
    </source>
</reference>
<evidence type="ECO:0000259" key="4">
    <source>
        <dbReference type="Pfam" id="PF18962"/>
    </source>
</evidence>
<evidence type="ECO:0000259" key="3">
    <source>
        <dbReference type="Pfam" id="PF07675"/>
    </source>
</evidence>
<feature type="chain" id="PRO_5012319385" evidence="2">
    <location>
        <begin position="21"/>
        <end position="293"/>
    </location>
</feature>
<keyword evidence="6" id="KW-1185">Reference proteome</keyword>
<dbReference type="InterPro" id="IPR011628">
    <property type="entry name" value="Cleaved_adhesin"/>
</dbReference>
<dbReference type="STRING" id="216903.SAMN05444371_0036"/>
<evidence type="ECO:0000256" key="2">
    <source>
        <dbReference type="SAM" id="SignalP"/>
    </source>
</evidence>
<protein>
    <submittedName>
        <fullName evidence="5">Por secretion system C-terminal sorting domain-containing protein</fullName>
    </submittedName>
</protein>
<dbReference type="NCBIfam" id="TIGR04183">
    <property type="entry name" value="Por_Secre_tail"/>
    <property type="match status" value="1"/>
</dbReference>
<dbReference type="Pfam" id="PF07675">
    <property type="entry name" value="Cleaved_Adhesin"/>
    <property type="match status" value="1"/>
</dbReference>
<evidence type="ECO:0000313" key="6">
    <source>
        <dbReference type="Proteomes" id="UP000184498"/>
    </source>
</evidence>
<organism evidence="5 6">
    <name type="scientific">Epilithonimonas mollis</name>
    <dbReference type="NCBI Taxonomy" id="216903"/>
    <lineage>
        <taxon>Bacteria</taxon>
        <taxon>Pseudomonadati</taxon>
        <taxon>Bacteroidota</taxon>
        <taxon>Flavobacteriia</taxon>
        <taxon>Flavobacteriales</taxon>
        <taxon>Weeksellaceae</taxon>
        <taxon>Chryseobacterium group</taxon>
        <taxon>Epilithonimonas</taxon>
    </lineage>
</organism>
<dbReference type="EMBL" id="FRAM01000001">
    <property type="protein sequence ID" value="SHJ88341.1"/>
    <property type="molecule type" value="Genomic_DNA"/>
</dbReference>
<dbReference type="RefSeq" id="WP_072995625.1">
    <property type="nucleotide sequence ID" value="NZ_FRAM01000001.1"/>
</dbReference>
<evidence type="ECO:0000313" key="5">
    <source>
        <dbReference type="EMBL" id="SHJ88341.1"/>
    </source>
</evidence>
<feature type="signal peptide" evidence="2">
    <location>
        <begin position="1"/>
        <end position="20"/>
    </location>
</feature>
<sequence>MIKKLLFAGALALAFNSMNAQTVIFEDSFETYTDFAYTTGTVGNWTLRDLDGKNSYKINGSDFPNQSIPKAFIVFNKQGITPTVPTSTQFDANTGDKVMACFNAVSSPWNNDWLISPKIKLGSSDNVLSFWAKPINELYGEEKFNVLVSTTDTNTASFTKVNTAVIVTDPIVEYAEYTFNLDAYKDKDVYIAIQCVSDDQFALLVDDFKVVGNVLAVSDVNKKSVSVYPNPTTDYLTINQRVNSAEVYDMTGKLVASPAVVDSKVDVKSLQNGTYVLKVNTAEGSTSHKFIKK</sequence>
<name>A0A1M6MXW2_9FLAO</name>
<dbReference type="Gene3D" id="2.60.120.200">
    <property type="match status" value="1"/>
</dbReference>
<dbReference type="AlphaFoldDB" id="A0A1M6MXW2"/>
<dbReference type="InterPro" id="IPR026444">
    <property type="entry name" value="Secre_tail"/>
</dbReference>
<evidence type="ECO:0000256" key="1">
    <source>
        <dbReference type="ARBA" id="ARBA00022729"/>
    </source>
</evidence>
<proteinExistence type="predicted"/>
<dbReference type="OrthoDB" id="8781670at2"/>